<dbReference type="InterPro" id="IPR044136">
    <property type="entry name" value="Lys-tRNA-ligase_II_N"/>
</dbReference>
<dbReference type="GO" id="GO:0000287">
    <property type="term" value="F:magnesium ion binding"/>
    <property type="evidence" value="ECO:0007669"/>
    <property type="project" value="UniProtKB-UniRule"/>
</dbReference>
<keyword evidence="6 11" id="KW-0547">Nucleotide-binding</keyword>
<dbReference type="PANTHER" id="PTHR42918:SF15">
    <property type="entry name" value="LYSINE--TRNA LIGASE, CHLOROPLASTIC_MITOCHONDRIAL"/>
    <property type="match status" value="1"/>
</dbReference>
<dbReference type="CDD" id="cd00775">
    <property type="entry name" value="LysRS_core"/>
    <property type="match status" value="1"/>
</dbReference>
<dbReference type="InterPro" id="IPR004364">
    <property type="entry name" value="Aa-tRNA-synt_II"/>
</dbReference>
<dbReference type="InterPro" id="IPR018149">
    <property type="entry name" value="Lys-tRNA-synth_II_C"/>
</dbReference>
<dbReference type="GO" id="GO:0004824">
    <property type="term" value="F:lysine-tRNA ligase activity"/>
    <property type="evidence" value="ECO:0007669"/>
    <property type="project" value="UniProtKB-UniRule"/>
</dbReference>
<evidence type="ECO:0000256" key="1">
    <source>
        <dbReference type="ARBA" id="ARBA00004496"/>
    </source>
</evidence>
<keyword evidence="5 11" id="KW-0479">Metal-binding</keyword>
<dbReference type="EC" id="6.1.1.6" evidence="11"/>
<evidence type="ECO:0000256" key="4">
    <source>
        <dbReference type="ARBA" id="ARBA00022598"/>
    </source>
</evidence>
<dbReference type="InterPro" id="IPR012340">
    <property type="entry name" value="NA-bd_OB-fold"/>
</dbReference>
<keyword evidence="7 11" id="KW-0067">ATP-binding</keyword>
<feature type="binding site" evidence="11">
    <location>
        <position position="418"/>
    </location>
    <ligand>
        <name>Mg(2+)</name>
        <dbReference type="ChEBI" id="CHEBI:18420"/>
        <label>1</label>
    </ligand>
</feature>
<evidence type="ECO:0000256" key="10">
    <source>
        <dbReference type="ARBA" id="ARBA00048573"/>
    </source>
</evidence>
<evidence type="ECO:0000256" key="12">
    <source>
        <dbReference type="RuleBase" id="RU000336"/>
    </source>
</evidence>
<comment type="subcellular location">
    <subcellularLocation>
        <location evidence="1 11">Cytoplasm</location>
    </subcellularLocation>
</comment>
<protein>
    <recommendedName>
        <fullName evidence="11">Lysine--tRNA ligase</fullName>
        <ecNumber evidence="11">6.1.1.6</ecNumber>
    </recommendedName>
    <alternativeName>
        <fullName evidence="11">Lysyl-tRNA synthetase</fullName>
        <shortName evidence="11">LysRS</shortName>
    </alternativeName>
</protein>
<keyword evidence="15" id="KW-1185">Reference proteome</keyword>
<organism evidence="14 15">
    <name type="scientific">Thermovirga lienii (strain ATCC BAA-1197 / DSM 17291 / Cas60314)</name>
    <dbReference type="NCBI Taxonomy" id="580340"/>
    <lineage>
        <taxon>Bacteria</taxon>
        <taxon>Thermotogati</taxon>
        <taxon>Synergistota</taxon>
        <taxon>Synergistia</taxon>
        <taxon>Synergistales</taxon>
        <taxon>Thermovirgaceae</taxon>
        <taxon>Thermovirga</taxon>
    </lineage>
</organism>
<dbReference type="Proteomes" id="UP000005868">
    <property type="component" value="Chromosome"/>
</dbReference>
<dbReference type="CDD" id="cd04322">
    <property type="entry name" value="LysRS_N"/>
    <property type="match status" value="1"/>
</dbReference>
<dbReference type="GO" id="GO:0005524">
    <property type="term" value="F:ATP binding"/>
    <property type="evidence" value="ECO:0007669"/>
    <property type="project" value="UniProtKB-UniRule"/>
</dbReference>
<evidence type="ECO:0000256" key="8">
    <source>
        <dbReference type="ARBA" id="ARBA00022917"/>
    </source>
</evidence>
<evidence type="ECO:0000313" key="14">
    <source>
        <dbReference type="EMBL" id="AER66986.1"/>
    </source>
</evidence>
<evidence type="ECO:0000313" key="15">
    <source>
        <dbReference type="Proteomes" id="UP000005868"/>
    </source>
</evidence>
<dbReference type="SUPFAM" id="SSF55681">
    <property type="entry name" value="Class II aaRS and biotin synthetases"/>
    <property type="match status" value="1"/>
</dbReference>
<dbReference type="Gene3D" id="2.40.50.140">
    <property type="entry name" value="Nucleic acid-binding proteins"/>
    <property type="match status" value="1"/>
</dbReference>
<comment type="catalytic activity">
    <reaction evidence="10 11 12">
        <text>tRNA(Lys) + L-lysine + ATP = L-lysyl-tRNA(Lys) + AMP + diphosphate</text>
        <dbReference type="Rhea" id="RHEA:20792"/>
        <dbReference type="Rhea" id="RHEA-COMP:9696"/>
        <dbReference type="Rhea" id="RHEA-COMP:9697"/>
        <dbReference type="ChEBI" id="CHEBI:30616"/>
        <dbReference type="ChEBI" id="CHEBI:32551"/>
        <dbReference type="ChEBI" id="CHEBI:33019"/>
        <dbReference type="ChEBI" id="CHEBI:78442"/>
        <dbReference type="ChEBI" id="CHEBI:78529"/>
        <dbReference type="ChEBI" id="CHEBI:456215"/>
        <dbReference type="EC" id="6.1.1.6"/>
    </reaction>
</comment>
<evidence type="ECO:0000256" key="9">
    <source>
        <dbReference type="ARBA" id="ARBA00023146"/>
    </source>
</evidence>
<keyword evidence="8 11" id="KW-0648">Protein biosynthesis</keyword>
<keyword evidence="11 12" id="KW-0460">Magnesium</keyword>
<dbReference type="PRINTS" id="PR00982">
    <property type="entry name" value="TRNASYNTHLYS"/>
</dbReference>
<evidence type="ECO:0000256" key="3">
    <source>
        <dbReference type="ARBA" id="ARBA00022490"/>
    </source>
</evidence>
<evidence type="ECO:0000256" key="2">
    <source>
        <dbReference type="ARBA" id="ARBA00008226"/>
    </source>
</evidence>
<keyword evidence="3 11" id="KW-0963">Cytoplasm</keyword>
<evidence type="ECO:0000256" key="11">
    <source>
        <dbReference type="HAMAP-Rule" id="MF_00252"/>
    </source>
</evidence>
<dbReference type="InterPro" id="IPR004365">
    <property type="entry name" value="NA-bd_OB_tRNA"/>
</dbReference>
<sequence>MLEKKDDLLMSEDEILKQRTDKLRRLREEEGYDPFKVEKWDRRHTLGYVKEKYDYLQPDEVAEEGISTAGRIMTIRRHGKAAFLDLADEYDTIQLCFQQNVVGEEQYTFFKKWVDTGDFLGVVGVPIRTRRGELSILVKEFKLLSKALRPLPEKWHGLKDTEIRYRHRYVDLIANPEVRETFRKRAKIINAIRSVLEKHGTIEVETPILSPIAGGANARPFITYHNALGINLYLRIATELYLKRLIVGMFGRVYEIGKNFRNEGIDTMHNPEFTAMEVYWAYADYEDIMNLTEELIVAAADAVGGRRINYQGTELILEPPFRRATMKELVKEYCGYDLDEIKSDEEARAFAKKKGLEIKGTESRFVILAELFETFVEDKLIQPTFVIGHPTEISPLAKRNPDNPDFTNRFELYIYGNEVANAFSELNDPLDQRERFLDQAKKKEEGDEEAHAFDEDYIMALEYGLPPTGGLGVGIDRLTMFLTDSKSIRDVILFPTMRPKQ</sequence>
<evidence type="ECO:0000256" key="6">
    <source>
        <dbReference type="ARBA" id="ARBA00022741"/>
    </source>
</evidence>
<dbReference type="FunFam" id="3.30.930.10:FF:000238">
    <property type="entry name" value="Lysine--tRNA ligase"/>
    <property type="match status" value="1"/>
</dbReference>
<comment type="subunit">
    <text evidence="11">Homodimer.</text>
</comment>
<feature type="binding site" evidence="11">
    <location>
        <position position="418"/>
    </location>
    <ligand>
        <name>Mg(2+)</name>
        <dbReference type="ChEBI" id="CHEBI:18420"/>
        <label>2</label>
    </ligand>
</feature>
<dbReference type="EMBL" id="CP003096">
    <property type="protein sequence ID" value="AER66986.1"/>
    <property type="molecule type" value="Genomic_DNA"/>
</dbReference>
<dbReference type="InterPro" id="IPR045864">
    <property type="entry name" value="aa-tRNA-synth_II/BPL/LPL"/>
</dbReference>
<keyword evidence="9 11" id="KW-0030">Aminoacyl-tRNA synthetase</keyword>
<keyword evidence="4 11" id="KW-0436">Ligase</keyword>
<dbReference type="SUPFAM" id="SSF50249">
    <property type="entry name" value="Nucleic acid-binding proteins"/>
    <property type="match status" value="1"/>
</dbReference>
<name>G7V5S6_THELD</name>
<dbReference type="OrthoDB" id="9802326at2"/>
<dbReference type="Pfam" id="PF00152">
    <property type="entry name" value="tRNA-synt_2"/>
    <property type="match status" value="1"/>
</dbReference>
<comment type="similarity">
    <text evidence="2 11">Belongs to the class-II aminoacyl-tRNA synthetase family.</text>
</comment>
<dbReference type="PROSITE" id="PS50862">
    <property type="entry name" value="AA_TRNA_LIGASE_II"/>
    <property type="match status" value="1"/>
</dbReference>
<dbReference type="GO" id="GO:0000049">
    <property type="term" value="F:tRNA binding"/>
    <property type="evidence" value="ECO:0007669"/>
    <property type="project" value="TreeGrafter"/>
</dbReference>
<dbReference type="InterPro" id="IPR002313">
    <property type="entry name" value="Lys-tRNA-ligase_II"/>
</dbReference>
<comment type="cofactor">
    <cofactor evidence="11 12">
        <name>Mg(2+)</name>
        <dbReference type="ChEBI" id="CHEBI:18420"/>
    </cofactor>
    <text evidence="11 12">Binds 3 Mg(2+) ions per subunit.</text>
</comment>
<dbReference type="PANTHER" id="PTHR42918">
    <property type="entry name" value="LYSYL-TRNA SYNTHETASE"/>
    <property type="match status" value="1"/>
</dbReference>
<evidence type="ECO:0000259" key="13">
    <source>
        <dbReference type="PROSITE" id="PS50862"/>
    </source>
</evidence>
<dbReference type="GO" id="GO:0005829">
    <property type="term" value="C:cytosol"/>
    <property type="evidence" value="ECO:0007669"/>
    <property type="project" value="TreeGrafter"/>
</dbReference>
<feature type="binding site" evidence="11">
    <location>
        <position position="411"/>
    </location>
    <ligand>
        <name>Mg(2+)</name>
        <dbReference type="ChEBI" id="CHEBI:18420"/>
        <label>1</label>
    </ligand>
</feature>
<reference evidence="15" key="1">
    <citation type="submission" date="2011-10" db="EMBL/GenBank/DDBJ databases">
        <title>The complete genome of chromosome of Thermovirga lienii DSM 17291.</title>
        <authorList>
            <consortium name="US DOE Joint Genome Institute (JGI-PGF)"/>
            <person name="Lucas S."/>
            <person name="Copeland A."/>
            <person name="Lapidus A."/>
            <person name="Glavina del Rio T."/>
            <person name="Dalin E."/>
            <person name="Tice H."/>
            <person name="Bruce D."/>
            <person name="Goodwin L."/>
            <person name="Pitluck S."/>
            <person name="Peters L."/>
            <person name="Mikhailova N."/>
            <person name="Saunders E."/>
            <person name="Kyrpides N."/>
            <person name="Mavromatis K."/>
            <person name="Ivanova N."/>
            <person name="Last F.I."/>
            <person name="Brettin T."/>
            <person name="Detter J.C."/>
            <person name="Han C."/>
            <person name="Larimer F."/>
            <person name="Land M."/>
            <person name="Hauser L."/>
            <person name="Markowitz V."/>
            <person name="Cheng J.-F."/>
            <person name="Hugenholtz P."/>
            <person name="Woyke T."/>
            <person name="Wu D."/>
            <person name="Spring S."/>
            <person name="Schroeder M."/>
            <person name="Brambilla E.-M."/>
            <person name="Klenk H.-P."/>
            <person name="Eisen J.A."/>
        </authorList>
    </citation>
    <scope>NUCLEOTIDE SEQUENCE [LARGE SCALE GENOMIC DNA]</scope>
    <source>
        <strain evidence="15">ATCC BAA-1197 / DSM 17291 / Cas60314</strain>
    </source>
</reference>
<dbReference type="GO" id="GO:0006430">
    <property type="term" value="P:lysyl-tRNA aminoacylation"/>
    <property type="evidence" value="ECO:0007669"/>
    <property type="project" value="UniProtKB-UniRule"/>
</dbReference>
<dbReference type="STRING" id="580340.Tlie_1255"/>
<accession>G7V5S6</accession>
<dbReference type="eggNOG" id="COG1190">
    <property type="taxonomic scope" value="Bacteria"/>
</dbReference>
<dbReference type="Gene3D" id="3.30.930.10">
    <property type="entry name" value="Bira Bifunctional Protein, Domain 2"/>
    <property type="match status" value="1"/>
</dbReference>
<proteinExistence type="inferred from homology"/>
<dbReference type="NCBIfam" id="TIGR00499">
    <property type="entry name" value="lysS_bact"/>
    <property type="match status" value="1"/>
</dbReference>
<feature type="domain" description="Aminoacyl-transfer RNA synthetases class-II family profile" evidence="13">
    <location>
        <begin position="182"/>
        <end position="499"/>
    </location>
</feature>
<gene>
    <name evidence="11" type="primary">lysS</name>
    <name evidence="14" type="ordered locus">Tlie_1255</name>
</gene>
<reference evidence="14 15" key="2">
    <citation type="journal article" date="2012" name="Stand. Genomic Sci.">
        <title>Genome sequence of the moderately thermophilic, amino-acid-degrading and sulfur-reducing bacterium Thermovirga lienii type strain (Cas60314(T)).</title>
        <authorList>
            <person name="Goker M."/>
            <person name="Saunders E."/>
            <person name="Lapidus A."/>
            <person name="Nolan M."/>
            <person name="Lucas S."/>
            <person name="Hammon N."/>
            <person name="Deshpande S."/>
            <person name="Cheng J.F."/>
            <person name="Han C."/>
            <person name="Tapia R."/>
            <person name="Goodwin L.A."/>
            <person name="Pitluck S."/>
            <person name="Liolios K."/>
            <person name="Mavromatis K."/>
            <person name="Pagani I."/>
            <person name="Ivanova N."/>
            <person name="Mikhailova N."/>
            <person name="Pati A."/>
            <person name="Chen A."/>
            <person name="Palaniappan K."/>
            <person name="Land M."/>
            <person name="Chang Y.J."/>
            <person name="Jeffries C.D."/>
            <person name="Brambilla E.M."/>
            <person name="Rohde M."/>
            <person name="Spring S."/>
            <person name="Detter J.C."/>
            <person name="Woyke T."/>
            <person name="Bristow J."/>
            <person name="Eisen J.A."/>
            <person name="Markowitz V."/>
            <person name="Hugenholtz P."/>
            <person name="Kyrpides N.C."/>
            <person name="Klenk H.P."/>
        </authorList>
    </citation>
    <scope>NUCLEOTIDE SEQUENCE [LARGE SCALE GENOMIC DNA]</scope>
    <source>
        <strain evidence="15">ATCC BAA-1197 / DSM 17291 / Cas60314</strain>
    </source>
</reference>
<dbReference type="InterPro" id="IPR006195">
    <property type="entry name" value="aa-tRNA-synth_II"/>
</dbReference>
<dbReference type="FunFam" id="2.40.50.140:FF:000024">
    <property type="entry name" value="Lysine--tRNA ligase"/>
    <property type="match status" value="1"/>
</dbReference>
<dbReference type="HAMAP" id="MF_00252">
    <property type="entry name" value="Lys_tRNA_synth_class2"/>
    <property type="match status" value="1"/>
</dbReference>
<dbReference type="AlphaFoldDB" id="G7V5S6"/>
<dbReference type="Pfam" id="PF01336">
    <property type="entry name" value="tRNA_anti-codon"/>
    <property type="match status" value="1"/>
</dbReference>
<dbReference type="NCBIfam" id="NF001756">
    <property type="entry name" value="PRK00484.1"/>
    <property type="match status" value="1"/>
</dbReference>
<dbReference type="HOGENOM" id="CLU_008255_6_0_0"/>
<dbReference type="KEGG" id="tli:Tlie_1255"/>
<evidence type="ECO:0000256" key="7">
    <source>
        <dbReference type="ARBA" id="ARBA00022840"/>
    </source>
</evidence>
<evidence type="ECO:0000256" key="5">
    <source>
        <dbReference type="ARBA" id="ARBA00022723"/>
    </source>
</evidence>